<dbReference type="EMBL" id="BMFK01000001">
    <property type="protein sequence ID" value="GGE57802.1"/>
    <property type="molecule type" value="Genomic_DNA"/>
</dbReference>
<reference evidence="2" key="2">
    <citation type="submission" date="2020-09" db="EMBL/GenBank/DDBJ databases">
        <authorList>
            <person name="Sun Q."/>
            <person name="Zhou Y."/>
        </authorList>
    </citation>
    <scope>NUCLEOTIDE SEQUENCE</scope>
    <source>
        <strain evidence="2">CGMCC 1.12698</strain>
    </source>
</reference>
<evidence type="ECO:0000313" key="2">
    <source>
        <dbReference type="EMBL" id="GGE57802.1"/>
    </source>
</evidence>
<organism evidence="2 3">
    <name type="scientific">Priestia taiwanensis</name>
    <dbReference type="NCBI Taxonomy" id="1347902"/>
    <lineage>
        <taxon>Bacteria</taxon>
        <taxon>Bacillati</taxon>
        <taxon>Bacillota</taxon>
        <taxon>Bacilli</taxon>
        <taxon>Bacillales</taxon>
        <taxon>Bacillaceae</taxon>
        <taxon>Priestia</taxon>
    </lineage>
</organism>
<dbReference type="SUPFAM" id="SSF53335">
    <property type="entry name" value="S-adenosyl-L-methionine-dependent methyltransferases"/>
    <property type="match status" value="1"/>
</dbReference>
<accession>A0A917AJJ2</accession>
<name>A0A917AJJ2_9BACI</name>
<dbReference type="InterPro" id="IPR029063">
    <property type="entry name" value="SAM-dependent_MTases_sf"/>
</dbReference>
<keyword evidence="2" id="KW-0808">Transferase</keyword>
<protein>
    <submittedName>
        <fullName evidence="2">Methyltransferase</fullName>
    </submittedName>
</protein>
<proteinExistence type="predicted"/>
<dbReference type="Gene3D" id="3.40.50.150">
    <property type="entry name" value="Vaccinia Virus protein VP39"/>
    <property type="match status" value="1"/>
</dbReference>
<dbReference type="AlphaFoldDB" id="A0A917AJJ2"/>
<dbReference type="Proteomes" id="UP000605259">
    <property type="component" value="Unassembled WGS sequence"/>
</dbReference>
<keyword evidence="3" id="KW-1185">Reference proteome</keyword>
<dbReference type="InterPro" id="IPR013216">
    <property type="entry name" value="Methyltransf_11"/>
</dbReference>
<keyword evidence="2" id="KW-0489">Methyltransferase</keyword>
<sequence length="224" mass="25147">MTWLEQGEKLWNENASFWSNGSKHMWDNGSRSGVVPFMKKYVPQGANILDVGCGDGYGSYLLAKEGYNVVGMDYSGEMVNTATGHNKEKNVSFVKGDMCHMPFEDGTFASIMAITSVEWTESPLQAVQEFYRVLEDGGKCCVAILGPTAKPRERSYQRLYGEKVVCNTMMPWEFGRLACENGFVHIDGYGVYKRGVEEICIADLSISLKQSLSFMWVFMLEKKA</sequence>
<feature type="domain" description="Methyltransferase type 11" evidence="1">
    <location>
        <begin position="49"/>
        <end position="141"/>
    </location>
</feature>
<comment type="caution">
    <text evidence="2">The sequence shown here is derived from an EMBL/GenBank/DDBJ whole genome shotgun (WGS) entry which is preliminary data.</text>
</comment>
<reference evidence="2" key="1">
    <citation type="journal article" date="2014" name="Int. J. Syst. Evol. Microbiol.">
        <title>Complete genome sequence of Corynebacterium casei LMG S-19264T (=DSM 44701T), isolated from a smear-ripened cheese.</title>
        <authorList>
            <consortium name="US DOE Joint Genome Institute (JGI-PGF)"/>
            <person name="Walter F."/>
            <person name="Albersmeier A."/>
            <person name="Kalinowski J."/>
            <person name="Ruckert C."/>
        </authorList>
    </citation>
    <scope>NUCLEOTIDE SEQUENCE</scope>
    <source>
        <strain evidence="2">CGMCC 1.12698</strain>
    </source>
</reference>
<dbReference type="CDD" id="cd02440">
    <property type="entry name" value="AdoMet_MTases"/>
    <property type="match status" value="1"/>
</dbReference>
<evidence type="ECO:0000259" key="1">
    <source>
        <dbReference type="Pfam" id="PF08241"/>
    </source>
</evidence>
<dbReference type="Pfam" id="PF08241">
    <property type="entry name" value="Methyltransf_11"/>
    <property type="match status" value="1"/>
</dbReference>
<gene>
    <name evidence="2" type="ORF">GCM10007140_05220</name>
</gene>
<dbReference type="GO" id="GO:0008757">
    <property type="term" value="F:S-adenosylmethionine-dependent methyltransferase activity"/>
    <property type="evidence" value="ECO:0007669"/>
    <property type="project" value="InterPro"/>
</dbReference>
<dbReference type="PANTHER" id="PTHR43861">
    <property type="entry name" value="TRANS-ACONITATE 2-METHYLTRANSFERASE-RELATED"/>
    <property type="match status" value="1"/>
</dbReference>
<dbReference type="GO" id="GO:0032259">
    <property type="term" value="P:methylation"/>
    <property type="evidence" value="ECO:0007669"/>
    <property type="project" value="UniProtKB-KW"/>
</dbReference>
<dbReference type="PANTHER" id="PTHR43861:SF1">
    <property type="entry name" value="TRANS-ACONITATE 2-METHYLTRANSFERASE"/>
    <property type="match status" value="1"/>
</dbReference>
<evidence type="ECO:0000313" key="3">
    <source>
        <dbReference type="Proteomes" id="UP000605259"/>
    </source>
</evidence>